<gene>
    <name evidence="1" type="ORF">HQ865_20880</name>
</gene>
<evidence type="ECO:0000313" key="2">
    <source>
        <dbReference type="Proteomes" id="UP000505355"/>
    </source>
</evidence>
<dbReference type="KEGG" id="mmab:HQ865_20880"/>
<dbReference type="AlphaFoldDB" id="A0A7D4TRI8"/>
<accession>A0A7D4TRI8</accession>
<dbReference type="RefSeq" id="WP_173416766.1">
    <property type="nucleotide sequence ID" value="NZ_CP054139.1"/>
</dbReference>
<protein>
    <submittedName>
        <fullName evidence="1">Transcriptional regulator</fullName>
    </submittedName>
</protein>
<proteinExistence type="predicted"/>
<evidence type="ECO:0000313" key="1">
    <source>
        <dbReference type="EMBL" id="QKJ32114.1"/>
    </source>
</evidence>
<sequence length="147" mass="16644">MELYQVKQDVKVICVEAASFPKGIKDAFDRLNSVIPDMIGRHVFGISKPQNGMIRYRAAASEKQDGEGTSLGYPTFTIPAGIYLGETLMDWQRNEMMIMSIFNRLIADKRMDGSAHCIEWYKSNTELLCMVLMRNDLVTVATKELTL</sequence>
<dbReference type="Proteomes" id="UP000505355">
    <property type="component" value="Chromosome"/>
</dbReference>
<dbReference type="EMBL" id="CP054139">
    <property type="protein sequence ID" value="QKJ32114.1"/>
    <property type="molecule type" value="Genomic_DNA"/>
</dbReference>
<name>A0A7D4TRI8_9SPHI</name>
<keyword evidence="2" id="KW-1185">Reference proteome</keyword>
<reference evidence="1 2" key="1">
    <citation type="submission" date="2020-05" db="EMBL/GenBank/DDBJ databases">
        <title>Mucilaginibacter mali sp. nov.</title>
        <authorList>
            <person name="Kim H.S."/>
            <person name="Lee K.C."/>
            <person name="Suh M.K."/>
            <person name="Kim J.-S."/>
            <person name="Han K.-I."/>
            <person name="Eom M.K."/>
            <person name="Shin Y.K."/>
            <person name="Lee J.-S."/>
        </authorList>
    </citation>
    <scope>NUCLEOTIDE SEQUENCE [LARGE SCALE GENOMIC DNA]</scope>
    <source>
        <strain evidence="1 2">G2-14</strain>
    </source>
</reference>
<organism evidence="1 2">
    <name type="scientific">Mucilaginibacter mali</name>
    <dbReference type="NCBI Taxonomy" id="2740462"/>
    <lineage>
        <taxon>Bacteria</taxon>
        <taxon>Pseudomonadati</taxon>
        <taxon>Bacteroidota</taxon>
        <taxon>Sphingobacteriia</taxon>
        <taxon>Sphingobacteriales</taxon>
        <taxon>Sphingobacteriaceae</taxon>
        <taxon>Mucilaginibacter</taxon>
    </lineage>
</organism>